<accession>A0ABY7WSQ1</accession>
<evidence type="ECO:0000313" key="2">
    <source>
        <dbReference type="EMBL" id="WDF82766.1"/>
    </source>
</evidence>
<proteinExistence type="predicted"/>
<sequence>MSSSNSTLIAFIVILTIMAGLIGRLWQNKRYFYLKTFYYKDGDTQNVIQLTKSGHYFLNRTVVPNDAKRPASFAVDEGTFTKDDGQLVLNHQKGMKMVYHDVESMVTNEHPTVKEVAKPARPMTFQLANNEVHYETQVLRPIPRAKVQHIATIKKLQSADKKA</sequence>
<dbReference type="Proteomes" id="UP001220377">
    <property type="component" value="Chromosome"/>
</dbReference>
<organism evidence="2 3">
    <name type="scientific">Lacticaseibacillus pabuli</name>
    <dbReference type="NCBI Taxonomy" id="3025672"/>
    <lineage>
        <taxon>Bacteria</taxon>
        <taxon>Bacillati</taxon>
        <taxon>Bacillota</taxon>
        <taxon>Bacilli</taxon>
        <taxon>Lactobacillales</taxon>
        <taxon>Lactobacillaceae</taxon>
        <taxon>Lacticaseibacillus</taxon>
    </lineage>
</organism>
<dbReference type="RefSeq" id="WP_274260452.1">
    <property type="nucleotide sequence ID" value="NZ_CP117884.1"/>
</dbReference>
<keyword evidence="1" id="KW-0812">Transmembrane</keyword>
<name>A0ABY7WSQ1_9LACO</name>
<dbReference type="EMBL" id="CP117884">
    <property type="protein sequence ID" value="WDF82766.1"/>
    <property type="molecule type" value="Genomic_DNA"/>
</dbReference>
<keyword evidence="3" id="KW-1185">Reference proteome</keyword>
<evidence type="ECO:0000313" key="3">
    <source>
        <dbReference type="Proteomes" id="UP001220377"/>
    </source>
</evidence>
<keyword evidence="1" id="KW-0472">Membrane</keyword>
<keyword evidence="1" id="KW-1133">Transmembrane helix</keyword>
<reference evidence="2 3" key="1">
    <citation type="submission" date="2023-02" db="EMBL/GenBank/DDBJ databases">
        <title>Genome sequence of Lacticaseibacillus sp. KACC 23028.</title>
        <authorList>
            <person name="Kim S."/>
            <person name="Heo J."/>
            <person name="Kwon S.-W."/>
        </authorList>
    </citation>
    <scope>NUCLEOTIDE SEQUENCE [LARGE SCALE GENOMIC DNA]</scope>
    <source>
        <strain evidence="2 3">KACC 23028</strain>
    </source>
</reference>
<protein>
    <submittedName>
        <fullName evidence="2">Uncharacterized protein</fullName>
    </submittedName>
</protein>
<evidence type="ECO:0000256" key="1">
    <source>
        <dbReference type="SAM" id="Phobius"/>
    </source>
</evidence>
<feature type="transmembrane region" description="Helical" evidence="1">
    <location>
        <begin position="6"/>
        <end position="26"/>
    </location>
</feature>
<gene>
    <name evidence="2" type="ORF">PQ472_00570</name>
</gene>